<dbReference type="Pfam" id="PF11204">
    <property type="entry name" value="DUF2985"/>
    <property type="match status" value="1"/>
</dbReference>
<name>A0A8H7ZMY6_9FUNG</name>
<feature type="transmembrane region" description="Helical" evidence="2">
    <location>
        <begin position="233"/>
        <end position="255"/>
    </location>
</feature>
<accession>A0A8H7ZMY6</accession>
<comment type="caution">
    <text evidence="3">The sequence shown here is derived from an EMBL/GenBank/DDBJ whole genome shotgun (WGS) entry which is preliminary data.</text>
</comment>
<feature type="compositionally biased region" description="Low complexity" evidence="1">
    <location>
        <begin position="49"/>
        <end position="64"/>
    </location>
</feature>
<evidence type="ECO:0000256" key="1">
    <source>
        <dbReference type="SAM" id="MobiDB-lite"/>
    </source>
</evidence>
<feature type="non-terminal residue" evidence="3">
    <location>
        <position position="1"/>
    </location>
</feature>
<keyword evidence="2" id="KW-0812">Transmembrane</keyword>
<dbReference type="Proteomes" id="UP000673691">
    <property type="component" value="Unassembled WGS sequence"/>
</dbReference>
<feature type="region of interest" description="Disordered" evidence="1">
    <location>
        <begin position="142"/>
        <end position="191"/>
    </location>
</feature>
<dbReference type="InterPro" id="IPR021369">
    <property type="entry name" value="DUF2985"/>
</dbReference>
<keyword evidence="2" id="KW-1133">Transmembrane helix</keyword>
<feature type="transmembrane region" description="Helical" evidence="2">
    <location>
        <begin position="267"/>
        <end position="286"/>
    </location>
</feature>
<keyword evidence="4" id="KW-1185">Reference proteome</keyword>
<feature type="region of interest" description="Disordered" evidence="1">
    <location>
        <begin position="428"/>
        <end position="452"/>
    </location>
</feature>
<reference evidence="3 4" key="1">
    <citation type="journal article" name="Sci. Rep.">
        <title>Genome-scale phylogenetic analyses confirm Olpidium as the closest living zoosporic fungus to the non-flagellated, terrestrial fungi.</title>
        <authorList>
            <person name="Chang Y."/>
            <person name="Rochon D."/>
            <person name="Sekimoto S."/>
            <person name="Wang Y."/>
            <person name="Chovatia M."/>
            <person name="Sandor L."/>
            <person name="Salamov A."/>
            <person name="Grigoriev I.V."/>
            <person name="Stajich J.E."/>
            <person name="Spatafora J.W."/>
        </authorList>
    </citation>
    <scope>NUCLEOTIDE SEQUENCE [LARGE SCALE GENOMIC DNA]</scope>
    <source>
        <strain evidence="3">S191</strain>
    </source>
</reference>
<evidence type="ECO:0000313" key="4">
    <source>
        <dbReference type="Proteomes" id="UP000673691"/>
    </source>
</evidence>
<feature type="compositionally biased region" description="Basic and acidic residues" evidence="1">
    <location>
        <begin position="438"/>
        <end position="452"/>
    </location>
</feature>
<dbReference type="OrthoDB" id="6407410at2759"/>
<proteinExistence type="predicted"/>
<dbReference type="PANTHER" id="PTHR35872:SF2">
    <property type="entry name" value="INTEGRAL MEMBRANE PROTEIN (AFU_ORTHOLOGUE AFUA_5G07110)"/>
    <property type="match status" value="1"/>
</dbReference>
<dbReference type="PANTHER" id="PTHR35872">
    <property type="entry name" value="INTEGRAL MEMBRANE PROTEIN (AFU_ORTHOLOGUE AFUA_5G07110)"/>
    <property type="match status" value="1"/>
</dbReference>
<gene>
    <name evidence="3" type="ORF">BJ554DRAFT_3996</name>
</gene>
<feature type="compositionally biased region" description="Polar residues" evidence="1">
    <location>
        <begin position="95"/>
        <end position="104"/>
    </location>
</feature>
<dbReference type="AlphaFoldDB" id="A0A8H7ZMY6"/>
<keyword evidence="2" id="KW-0472">Membrane</keyword>
<feature type="compositionally biased region" description="Basic and acidic residues" evidence="1">
    <location>
        <begin position="81"/>
        <end position="90"/>
    </location>
</feature>
<feature type="region of interest" description="Disordered" evidence="1">
    <location>
        <begin position="1"/>
        <end position="128"/>
    </location>
</feature>
<organism evidence="3 4">
    <name type="scientific">Olpidium bornovanus</name>
    <dbReference type="NCBI Taxonomy" id="278681"/>
    <lineage>
        <taxon>Eukaryota</taxon>
        <taxon>Fungi</taxon>
        <taxon>Fungi incertae sedis</taxon>
        <taxon>Olpidiomycota</taxon>
        <taxon>Olpidiomycotina</taxon>
        <taxon>Olpidiomycetes</taxon>
        <taxon>Olpidiales</taxon>
        <taxon>Olpidiaceae</taxon>
        <taxon>Olpidium</taxon>
    </lineage>
</organism>
<protein>
    <submittedName>
        <fullName evidence="3">Uncharacterized protein</fullName>
    </submittedName>
</protein>
<evidence type="ECO:0000256" key="2">
    <source>
        <dbReference type="SAM" id="Phobius"/>
    </source>
</evidence>
<evidence type="ECO:0000313" key="3">
    <source>
        <dbReference type="EMBL" id="KAG5456299.1"/>
    </source>
</evidence>
<dbReference type="EMBL" id="JAEFCI010011954">
    <property type="protein sequence ID" value="KAG5456299.1"/>
    <property type="molecule type" value="Genomic_DNA"/>
</dbReference>
<feature type="transmembrane region" description="Helical" evidence="2">
    <location>
        <begin position="506"/>
        <end position="524"/>
    </location>
</feature>
<sequence length="556" mass="58565">GVPSGAAGIRAESQAGDVQIRGKLRPFSGNGGGPPAAEAHAREVTTACGPPHSAAGSGSSPDASVRMRRHGDRAPTPGCPRDGRRSEGGRAETGTPRSEMQTQEGQHRTLSPPPPTSKYVWHDSGSQQTPSMMFVASVAEQGTHAGTPKPGENLEDPCPRAEHGSPSSRQQPGNAAPNGSSPRSAADGGRNWRQIGAGVAGLRNLEEQGERPARWREHLVTARTYLSKPANAVVLFLGAVVVVAGAIVFMLLVGMVNLEDDAAEANWIEWCSQILNAIFTLGAIVPQPLRLRNLYRAIRLLLLSRRARLRRAGRLHDSDGISADGVVGFAAKVTELGVPGPSNATPEASAGILGDVGRSSGIDAGGECSVAAENDDGGGVTDPSQLRVWRAVKRDFPWIAIEQAADSGGAHLVGSGAEDAYAFDDQAASDVGSADGGGGRDRGRSDVDAKLADADGPEPPAVFIPLVTPKRILLVMLLLNTSCASQYVITTAMWGWPRTTRPPMMVFPLIPISFATGTLGGFLFKRDEQRSRATRRKFDKGKAPARDRVLKVSRLE</sequence>
<feature type="transmembrane region" description="Helical" evidence="2">
    <location>
        <begin position="472"/>
        <end position="494"/>
    </location>
</feature>
<feature type="compositionally biased region" description="Polar residues" evidence="1">
    <location>
        <begin position="165"/>
        <end position="183"/>
    </location>
</feature>